<dbReference type="WBParaSite" id="L893_g439.t1">
    <property type="protein sequence ID" value="L893_g439.t1"/>
    <property type="gene ID" value="L893_g439"/>
</dbReference>
<evidence type="ECO:0000313" key="3">
    <source>
        <dbReference type="Proteomes" id="UP000095287"/>
    </source>
</evidence>
<protein>
    <submittedName>
        <fullName evidence="4">BRCT domain-containing protein</fullName>
    </submittedName>
</protein>
<feature type="coiled-coil region" evidence="1">
    <location>
        <begin position="380"/>
        <end position="407"/>
    </location>
</feature>
<name>A0A1I8ACM6_9BILA</name>
<keyword evidence="1" id="KW-0175">Coiled coil</keyword>
<feature type="region of interest" description="Disordered" evidence="2">
    <location>
        <begin position="324"/>
        <end position="347"/>
    </location>
</feature>
<feature type="region of interest" description="Disordered" evidence="2">
    <location>
        <begin position="243"/>
        <end position="270"/>
    </location>
</feature>
<feature type="compositionally biased region" description="Acidic residues" evidence="2">
    <location>
        <begin position="186"/>
        <end position="196"/>
    </location>
</feature>
<keyword evidence="3" id="KW-1185">Reference proteome</keyword>
<feature type="region of interest" description="Disordered" evidence="2">
    <location>
        <begin position="1"/>
        <end position="54"/>
    </location>
</feature>
<feature type="region of interest" description="Disordered" evidence="2">
    <location>
        <begin position="78"/>
        <end position="100"/>
    </location>
</feature>
<evidence type="ECO:0000256" key="2">
    <source>
        <dbReference type="SAM" id="MobiDB-lite"/>
    </source>
</evidence>
<dbReference type="AlphaFoldDB" id="A0A1I8ACM6"/>
<feature type="coiled-coil region" evidence="1">
    <location>
        <begin position="282"/>
        <end position="309"/>
    </location>
</feature>
<accession>A0A1I8ACM6</accession>
<dbReference type="Proteomes" id="UP000095287">
    <property type="component" value="Unplaced"/>
</dbReference>
<reference evidence="4" key="1">
    <citation type="submission" date="2016-11" db="UniProtKB">
        <authorList>
            <consortium name="WormBaseParasite"/>
        </authorList>
    </citation>
    <scope>IDENTIFICATION</scope>
</reference>
<feature type="compositionally biased region" description="Acidic residues" evidence="2">
    <location>
        <begin position="486"/>
        <end position="497"/>
    </location>
</feature>
<sequence>MENESFTSATEKENAPATPKQVKTLEKRRASDAFSPSNSILTPRSVACPRKRPTLPVNMDLTAASSTGDEEDVFDVTARSEVQNEGPTESEQSTYQPFAGDSNMEATYLDTTVDQGKGLNIDVTQEDLLEESASDKSKMELTRLDDSSFDYSLGESFAKSEVAPEPEVKEEEAVAETQKVARLEDEIGEVEDDEEERQSGEGTIAHPGDVNLEATLLEMTINQNEVEKMEELLEEHEAKKALEEEIGEVDDNDEEEGQSREGTVAHPGDANLEATLLELTMNEKEVEKVDELKENVEDGEVSLNESTVEAALEYADIKLNESEQAQETTLDLSEQADCSGLPLEDEEDITFTEETLTTVEVDLKNTTVGEIVESLAATAAKNVVEQLETVEERVEVEEENSGDLTLEEEDGIAEELSYSRNDTLPLAEPMKMPSLEDEIGEVEGADCSHVQQEEASVDQMEEANTAEVSMKEEVVVEPSQMRSLEDEIGELEEEEEKELTTQSQLQQEQLDFSILSEAPEVVSGMPSLEDEIGEIDDEVLDGSQATQEVSAELSFALDAQTADAEEVEIYIADNQEEEACENVMLENETLENDEKDVVVADDSQIDPEAASIDAFDVPNDGEVEEVEMSNNTLPVEASEMSVVENKVKETEVLMNQSHPGADKTVDLLEEAGFVDAESTETMTEELADMSMAEEVEETGEALPSAENTIQNASELNAAEEAEHLEVTVDDRIHEALSLSLEAQVVEGKGDVSVHERTLE</sequence>
<evidence type="ECO:0000256" key="1">
    <source>
        <dbReference type="SAM" id="Coils"/>
    </source>
</evidence>
<feature type="region of interest" description="Disordered" evidence="2">
    <location>
        <begin position="452"/>
        <end position="504"/>
    </location>
</feature>
<feature type="compositionally biased region" description="Polar residues" evidence="2">
    <location>
        <begin position="80"/>
        <end position="96"/>
    </location>
</feature>
<feature type="region of interest" description="Disordered" evidence="2">
    <location>
        <begin position="157"/>
        <end position="210"/>
    </location>
</feature>
<evidence type="ECO:0000313" key="4">
    <source>
        <dbReference type="WBParaSite" id="L893_g439.t1"/>
    </source>
</evidence>
<organism evidence="3 4">
    <name type="scientific">Steinernema glaseri</name>
    <dbReference type="NCBI Taxonomy" id="37863"/>
    <lineage>
        <taxon>Eukaryota</taxon>
        <taxon>Metazoa</taxon>
        <taxon>Ecdysozoa</taxon>
        <taxon>Nematoda</taxon>
        <taxon>Chromadorea</taxon>
        <taxon>Rhabditida</taxon>
        <taxon>Tylenchina</taxon>
        <taxon>Panagrolaimomorpha</taxon>
        <taxon>Strongyloidoidea</taxon>
        <taxon>Steinernematidae</taxon>
        <taxon>Steinernema</taxon>
    </lineage>
</organism>
<feature type="compositionally biased region" description="Acidic residues" evidence="2">
    <location>
        <begin position="244"/>
        <end position="256"/>
    </location>
</feature>
<proteinExistence type="predicted"/>